<dbReference type="AlphaFoldDB" id="A0A843QX75"/>
<comment type="caution">
    <text evidence="1">The sequence shown here is derived from an EMBL/GenBank/DDBJ whole genome shotgun (WGS) entry which is preliminary data.</text>
</comment>
<dbReference type="EMBL" id="WHJL01000002">
    <property type="protein sequence ID" value="MPQ34465.1"/>
    <property type="molecule type" value="Genomic_DNA"/>
</dbReference>
<dbReference type="RefSeq" id="WP_152728110.1">
    <property type="nucleotide sequence ID" value="NZ_WHJL01000002.1"/>
</dbReference>
<proteinExistence type="predicted"/>
<evidence type="ECO:0000313" key="1">
    <source>
        <dbReference type="EMBL" id="MPQ34465.1"/>
    </source>
</evidence>
<name>A0A843QX75_LIMFE</name>
<protein>
    <submittedName>
        <fullName evidence="1">Uncharacterized protein</fullName>
    </submittedName>
</protein>
<reference evidence="1 2" key="1">
    <citation type="submission" date="2019-10" db="EMBL/GenBank/DDBJ databases">
        <title>Genome Sequencing and assembly of Lactobacillus fermentum I2, a lactic acid bacteria.</title>
        <authorList>
            <person name="Lopes L.S."/>
            <person name="Persinoti G.F."/>
            <person name="Riano-Pachon D.M."/>
            <person name="Labate C.A."/>
        </authorList>
    </citation>
    <scope>NUCLEOTIDE SEQUENCE [LARGE SCALE GENOMIC DNA]</scope>
    <source>
        <strain evidence="1 2">I2</strain>
    </source>
</reference>
<sequence>MKDLSKNQLIEVIKNGDDSLTNRIVVSNDGTISLFAYENHPNNTDAFSYGYAVVDAESFQPGNDYIGVKASKDSTFVQNKYKRLNDAWHKHLETGGQTESSDFYG</sequence>
<gene>
    <name evidence="1" type="ORF">GC247_00660</name>
</gene>
<dbReference type="Proteomes" id="UP000466799">
    <property type="component" value="Unassembled WGS sequence"/>
</dbReference>
<organism evidence="1 2">
    <name type="scientific">Limosilactobacillus fermentum</name>
    <name type="common">Lactobacillus fermentum</name>
    <dbReference type="NCBI Taxonomy" id="1613"/>
    <lineage>
        <taxon>Bacteria</taxon>
        <taxon>Bacillati</taxon>
        <taxon>Bacillota</taxon>
        <taxon>Bacilli</taxon>
        <taxon>Lactobacillales</taxon>
        <taxon>Lactobacillaceae</taxon>
        <taxon>Limosilactobacillus</taxon>
    </lineage>
</organism>
<accession>A0A843QX75</accession>
<evidence type="ECO:0000313" key="2">
    <source>
        <dbReference type="Proteomes" id="UP000466799"/>
    </source>
</evidence>